<evidence type="ECO:0000256" key="1">
    <source>
        <dbReference type="ARBA" id="ARBA00001974"/>
    </source>
</evidence>
<dbReference type="Gene3D" id="1.10.405.10">
    <property type="entry name" value="Guanine Nucleotide Dissociation Inhibitor, domain 1"/>
    <property type="match status" value="1"/>
</dbReference>
<dbReference type="InterPro" id="IPR036188">
    <property type="entry name" value="FAD/NAD-bd_sf"/>
</dbReference>
<keyword evidence="7" id="KW-1185">Reference proteome</keyword>
<dbReference type="PANTHER" id="PTHR43563">
    <property type="entry name" value="AMINE OXIDASE"/>
    <property type="match status" value="1"/>
</dbReference>
<evidence type="ECO:0000256" key="3">
    <source>
        <dbReference type="ARBA" id="ARBA00023002"/>
    </source>
</evidence>
<comment type="similarity">
    <text evidence="2">Belongs to the flavin monoamine oxidase family.</text>
</comment>
<evidence type="ECO:0000256" key="4">
    <source>
        <dbReference type="PIRSR" id="PIRSR601613-1"/>
    </source>
</evidence>
<organism evidence="6 7">
    <name type="scientific">Leucobacter exalbidus</name>
    <dbReference type="NCBI Taxonomy" id="662960"/>
    <lineage>
        <taxon>Bacteria</taxon>
        <taxon>Bacillati</taxon>
        <taxon>Actinomycetota</taxon>
        <taxon>Actinomycetes</taxon>
        <taxon>Micrococcales</taxon>
        <taxon>Microbacteriaceae</taxon>
        <taxon>Leucobacter</taxon>
    </lineage>
</organism>
<dbReference type="InterPro" id="IPR002937">
    <property type="entry name" value="Amino_oxidase"/>
</dbReference>
<dbReference type="PANTHER" id="PTHR43563:SF1">
    <property type="entry name" value="AMINE OXIDASE [FLAVIN-CONTAINING] B"/>
    <property type="match status" value="1"/>
</dbReference>
<name>A0A940PMK5_9MICO</name>
<dbReference type="PRINTS" id="PR00757">
    <property type="entry name" value="AMINEOXDASEF"/>
</dbReference>
<dbReference type="SUPFAM" id="SSF51905">
    <property type="entry name" value="FAD/NAD(P)-binding domain"/>
    <property type="match status" value="1"/>
</dbReference>
<accession>A0A940PMK5</accession>
<dbReference type="GO" id="GO:0016491">
    <property type="term" value="F:oxidoreductase activity"/>
    <property type="evidence" value="ECO:0007669"/>
    <property type="project" value="UniProtKB-KW"/>
</dbReference>
<dbReference type="InterPro" id="IPR050703">
    <property type="entry name" value="Flavin_MAO"/>
</dbReference>
<dbReference type="AlphaFoldDB" id="A0A940PMK5"/>
<dbReference type="Gene3D" id="3.50.50.60">
    <property type="entry name" value="FAD/NAD(P)-binding domain"/>
    <property type="match status" value="1"/>
</dbReference>
<feature type="domain" description="Amine oxidase" evidence="5">
    <location>
        <begin position="15"/>
        <end position="425"/>
    </location>
</feature>
<feature type="binding site" evidence="4">
    <location>
        <position position="227"/>
    </location>
    <ligand>
        <name>FAD</name>
        <dbReference type="ChEBI" id="CHEBI:57692"/>
    </ligand>
</feature>
<evidence type="ECO:0000313" key="7">
    <source>
        <dbReference type="Proteomes" id="UP000675163"/>
    </source>
</evidence>
<gene>
    <name evidence="6" type="ORF">JOF28_001939</name>
</gene>
<dbReference type="RefSeq" id="WP_209705573.1">
    <property type="nucleotide sequence ID" value="NZ_JAFIDA010000001.1"/>
</dbReference>
<keyword evidence="3" id="KW-0560">Oxidoreductase</keyword>
<dbReference type="Gene3D" id="3.90.660.10">
    <property type="match status" value="1"/>
</dbReference>
<evidence type="ECO:0000259" key="5">
    <source>
        <dbReference type="Pfam" id="PF01593"/>
    </source>
</evidence>
<protein>
    <submittedName>
        <fullName evidence="6">Monoamine oxidase</fullName>
    </submittedName>
</protein>
<dbReference type="Pfam" id="PF01593">
    <property type="entry name" value="Amino_oxidase"/>
    <property type="match status" value="1"/>
</dbReference>
<dbReference type="EMBL" id="JAFIDA010000001">
    <property type="protein sequence ID" value="MBP1326707.1"/>
    <property type="molecule type" value="Genomic_DNA"/>
</dbReference>
<feature type="binding site" evidence="4">
    <location>
        <position position="16"/>
    </location>
    <ligand>
        <name>FAD</name>
        <dbReference type="ChEBI" id="CHEBI:57692"/>
    </ligand>
</feature>
<evidence type="ECO:0000256" key="2">
    <source>
        <dbReference type="ARBA" id="ARBA00005995"/>
    </source>
</evidence>
<sequence>MSEERWDVVVIGAGFSGLTAARDLSEQGRRVLVLEGRDRPGGRTWYRNFADTDHLVEMGGTWISNVWMTALMEEVNRYGVELVDQEGMDSFSWATGGEVRKHAPIPPEEFAAAEPALIALHQAFLRTPDGELREGDDYSDLDVPVSEWPPFVALPTATKEFVFAWAAMYAGCGPENVSVMHFSMMLSGFGNNVSALHYGLSQRYSHGTKELINALANNLDVRYNEAVSRIEDTADGVVITTETGTFVAKRVICTVPINSLHRVTFSPELPEAARGMAKKGTTSQSIKSWALCRNVPKGFLGIGWKTGFEWSAEVYRLEDETSLVCSFGVEDNLVNATDIESVQNALRRFEPGIEVIKIDSHDWRADRFADGTSMIVEPGWIVNNDCHAFAAPHGSVYFAGADHSVQWTGWMEGAVRSGKAVSAQVHESL</sequence>
<dbReference type="InterPro" id="IPR001613">
    <property type="entry name" value="Flavin_amine_oxidase"/>
</dbReference>
<reference evidence="6" key="1">
    <citation type="submission" date="2021-02" db="EMBL/GenBank/DDBJ databases">
        <title>Sequencing the genomes of 1000 actinobacteria strains.</title>
        <authorList>
            <person name="Klenk H.-P."/>
        </authorList>
    </citation>
    <scope>NUCLEOTIDE SEQUENCE</scope>
    <source>
        <strain evidence="6">DSM 22850</strain>
    </source>
</reference>
<evidence type="ECO:0000313" key="6">
    <source>
        <dbReference type="EMBL" id="MBP1326707.1"/>
    </source>
</evidence>
<proteinExistence type="inferred from homology"/>
<comment type="cofactor">
    <cofactor evidence="1">
        <name>FAD</name>
        <dbReference type="ChEBI" id="CHEBI:57692"/>
    </cofactor>
</comment>
<comment type="caution">
    <text evidence="6">The sequence shown here is derived from an EMBL/GenBank/DDBJ whole genome shotgun (WGS) entry which is preliminary data.</text>
</comment>
<dbReference type="Proteomes" id="UP000675163">
    <property type="component" value="Unassembled WGS sequence"/>
</dbReference>